<dbReference type="PANTHER" id="PTHR33885">
    <property type="entry name" value="PHAGE SHOCK PROTEIN C"/>
    <property type="match status" value="1"/>
</dbReference>
<keyword evidence="2" id="KW-1003">Cell membrane</keyword>
<dbReference type="STRING" id="1431546.CAQU_01940"/>
<proteinExistence type="predicted"/>
<evidence type="ECO:0000256" key="6">
    <source>
        <dbReference type="SAM" id="Phobius"/>
    </source>
</evidence>
<evidence type="ECO:0000256" key="1">
    <source>
        <dbReference type="ARBA" id="ARBA00004162"/>
    </source>
</evidence>
<keyword evidence="9" id="KW-1185">Reference proteome</keyword>
<feature type="domain" description="Phage shock protein PspC N-terminal" evidence="7">
    <location>
        <begin position="9"/>
        <end position="65"/>
    </location>
</feature>
<evidence type="ECO:0000259" key="7">
    <source>
        <dbReference type="Pfam" id="PF04024"/>
    </source>
</evidence>
<dbReference type="InterPro" id="IPR007168">
    <property type="entry name" value="Phageshock_PspC_N"/>
</dbReference>
<keyword evidence="3 6" id="KW-0812">Transmembrane</keyword>
<feature type="transmembrane region" description="Helical" evidence="6">
    <location>
        <begin position="39"/>
        <end position="63"/>
    </location>
</feature>
<keyword evidence="5 6" id="KW-0472">Membrane</keyword>
<dbReference type="AlphaFoldDB" id="A0A1L7CDW7"/>
<keyword evidence="4 6" id="KW-1133">Transmembrane helix</keyword>
<reference evidence="8 9" key="1">
    <citation type="submission" date="2014-08" db="EMBL/GenBank/DDBJ databases">
        <title>Complete genome sequence of Corynebacterium aquilae S-613T(T) (=DSM 44791(T)), isolated from the choana of a healthy golden eagle.</title>
        <authorList>
            <person name="Ruckert C."/>
            <person name="Albersmeier A."/>
            <person name="Winkler A."/>
            <person name="Kalinowski J."/>
        </authorList>
    </citation>
    <scope>NUCLEOTIDE SEQUENCE [LARGE SCALE GENOMIC DNA]</scope>
    <source>
        <strain evidence="8 9">S-613</strain>
    </source>
</reference>
<dbReference type="KEGG" id="caqu:CAQU_01940"/>
<evidence type="ECO:0000256" key="4">
    <source>
        <dbReference type="ARBA" id="ARBA00022989"/>
    </source>
</evidence>
<accession>A0A1L7CDW7</accession>
<dbReference type="EMBL" id="CP009245">
    <property type="protein sequence ID" value="APT84036.1"/>
    <property type="molecule type" value="Genomic_DNA"/>
</dbReference>
<gene>
    <name evidence="8" type="ORF">CAQU_01940</name>
</gene>
<sequence length="69" mass="7423">MKHNAAKGKLHRSTKDKYLAGVCGGIAETYDLDPTWVRIGVAILATVSNAVGVAAYAAAWYFLPQRDEA</sequence>
<dbReference type="Pfam" id="PF04024">
    <property type="entry name" value="PspC"/>
    <property type="match status" value="1"/>
</dbReference>
<name>A0A1L7CDW7_9CORY</name>
<evidence type="ECO:0000313" key="9">
    <source>
        <dbReference type="Proteomes" id="UP000185478"/>
    </source>
</evidence>
<dbReference type="Proteomes" id="UP000185478">
    <property type="component" value="Chromosome"/>
</dbReference>
<organism evidence="8 9">
    <name type="scientific">Corynebacterium aquilae DSM 44791</name>
    <dbReference type="NCBI Taxonomy" id="1431546"/>
    <lineage>
        <taxon>Bacteria</taxon>
        <taxon>Bacillati</taxon>
        <taxon>Actinomycetota</taxon>
        <taxon>Actinomycetes</taxon>
        <taxon>Mycobacteriales</taxon>
        <taxon>Corynebacteriaceae</taxon>
        <taxon>Corynebacterium</taxon>
    </lineage>
</organism>
<comment type="subcellular location">
    <subcellularLocation>
        <location evidence="1">Cell membrane</location>
        <topology evidence="1">Single-pass membrane protein</topology>
    </subcellularLocation>
</comment>
<evidence type="ECO:0000256" key="3">
    <source>
        <dbReference type="ARBA" id="ARBA00022692"/>
    </source>
</evidence>
<protein>
    <recommendedName>
        <fullName evidence="7">Phage shock protein PspC N-terminal domain-containing protein</fullName>
    </recommendedName>
</protein>
<dbReference type="PANTHER" id="PTHR33885:SF3">
    <property type="entry name" value="PHAGE SHOCK PROTEIN C"/>
    <property type="match status" value="1"/>
</dbReference>
<dbReference type="InterPro" id="IPR052027">
    <property type="entry name" value="PspC"/>
</dbReference>
<dbReference type="GO" id="GO:0005886">
    <property type="term" value="C:plasma membrane"/>
    <property type="evidence" value="ECO:0007669"/>
    <property type="project" value="UniProtKB-SubCell"/>
</dbReference>
<evidence type="ECO:0000256" key="2">
    <source>
        <dbReference type="ARBA" id="ARBA00022475"/>
    </source>
</evidence>
<evidence type="ECO:0000256" key="5">
    <source>
        <dbReference type="ARBA" id="ARBA00023136"/>
    </source>
</evidence>
<evidence type="ECO:0000313" key="8">
    <source>
        <dbReference type="EMBL" id="APT84036.1"/>
    </source>
</evidence>